<dbReference type="AlphaFoldDB" id="A0AAN8C4Y0"/>
<evidence type="ECO:0000313" key="3">
    <source>
        <dbReference type="Proteomes" id="UP001331515"/>
    </source>
</evidence>
<evidence type="ECO:0000256" key="1">
    <source>
        <dbReference type="SAM" id="MobiDB-lite"/>
    </source>
</evidence>
<evidence type="ECO:0000313" key="2">
    <source>
        <dbReference type="EMBL" id="KAK5896043.1"/>
    </source>
</evidence>
<protein>
    <submittedName>
        <fullName evidence="2">Uncharacterized protein</fullName>
    </submittedName>
</protein>
<keyword evidence="3" id="KW-1185">Reference proteome</keyword>
<comment type="caution">
    <text evidence="2">The sequence shown here is derived from an EMBL/GenBank/DDBJ whole genome shotgun (WGS) entry which is preliminary data.</text>
</comment>
<sequence>MGLGGESSKKHGDAREAWEPTRLILCGDSRCLHRSDKKKTLPHGEQFITSMEEYPAFTDHGSSEAFWADSPHRFQICPPPFLPQSSGPQRSIVSPSAKGRIQKNP</sequence>
<name>A0AAN8C4Y0_CHAGU</name>
<organism evidence="2 3">
    <name type="scientific">Champsocephalus gunnari</name>
    <name type="common">Mackerel icefish</name>
    <dbReference type="NCBI Taxonomy" id="52237"/>
    <lineage>
        <taxon>Eukaryota</taxon>
        <taxon>Metazoa</taxon>
        <taxon>Chordata</taxon>
        <taxon>Craniata</taxon>
        <taxon>Vertebrata</taxon>
        <taxon>Euteleostomi</taxon>
        <taxon>Actinopterygii</taxon>
        <taxon>Neopterygii</taxon>
        <taxon>Teleostei</taxon>
        <taxon>Neoteleostei</taxon>
        <taxon>Acanthomorphata</taxon>
        <taxon>Eupercaria</taxon>
        <taxon>Perciformes</taxon>
        <taxon>Notothenioidei</taxon>
        <taxon>Channichthyidae</taxon>
        <taxon>Champsocephalus</taxon>
    </lineage>
</organism>
<reference evidence="2 3" key="1">
    <citation type="journal article" date="2023" name="Mol. Biol. Evol.">
        <title>Genomics of Secondarily Temperate Adaptation in the Only Non-Antarctic Icefish.</title>
        <authorList>
            <person name="Rivera-Colon A.G."/>
            <person name="Rayamajhi N."/>
            <person name="Minhas B.F."/>
            <person name="Madrigal G."/>
            <person name="Bilyk K.T."/>
            <person name="Yoon V."/>
            <person name="Hune M."/>
            <person name="Gregory S."/>
            <person name="Cheng C.H.C."/>
            <person name="Catchen J.M."/>
        </authorList>
    </citation>
    <scope>NUCLEOTIDE SEQUENCE [LARGE SCALE GENOMIC DNA]</scope>
    <source>
        <tissue evidence="2">White muscle</tissue>
    </source>
</reference>
<proteinExistence type="predicted"/>
<dbReference type="Proteomes" id="UP001331515">
    <property type="component" value="Unassembled WGS sequence"/>
</dbReference>
<dbReference type="EMBL" id="JAURVH010001534">
    <property type="protein sequence ID" value="KAK5896043.1"/>
    <property type="molecule type" value="Genomic_DNA"/>
</dbReference>
<gene>
    <name evidence="2" type="ORF">CgunFtcFv8_009686</name>
</gene>
<accession>A0AAN8C4Y0</accession>
<feature type="region of interest" description="Disordered" evidence="1">
    <location>
        <begin position="78"/>
        <end position="105"/>
    </location>
</feature>
<feature type="compositionally biased region" description="Polar residues" evidence="1">
    <location>
        <begin position="83"/>
        <end position="94"/>
    </location>
</feature>